<dbReference type="AlphaFoldDB" id="A0A7S4QK91"/>
<name>A0A7S4QK91_9STRA</name>
<gene>
    <name evidence="2" type="ORF">DBRI00130_LOCUS4059</name>
</gene>
<accession>A0A7S4QK91</accession>
<protein>
    <submittedName>
        <fullName evidence="2">Uncharacterized protein</fullName>
    </submittedName>
</protein>
<dbReference type="EMBL" id="HBNS01005004">
    <property type="protein sequence ID" value="CAE4586215.1"/>
    <property type="molecule type" value="Transcribed_RNA"/>
</dbReference>
<feature type="chain" id="PRO_5031085239" evidence="1">
    <location>
        <begin position="30"/>
        <end position="374"/>
    </location>
</feature>
<proteinExistence type="predicted"/>
<keyword evidence="1" id="KW-0732">Signal</keyword>
<reference evidence="2" key="1">
    <citation type="submission" date="2021-01" db="EMBL/GenBank/DDBJ databases">
        <authorList>
            <person name="Corre E."/>
            <person name="Pelletier E."/>
            <person name="Niang G."/>
            <person name="Scheremetjew M."/>
            <person name="Finn R."/>
            <person name="Kale V."/>
            <person name="Holt S."/>
            <person name="Cochrane G."/>
            <person name="Meng A."/>
            <person name="Brown T."/>
            <person name="Cohen L."/>
        </authorList>
    </citation>
    <scope>NUCLEOTIDE SEQUENCE</scope>
    <source>
        <strain evidence="2">GSO104</strain>
    </source>
</reference>
<sequence>MNTATFKMLNESKMLLFLFLWNFFLVAHSWNIALSVTTQVSNAIGGEPFGTQPSVTVYDRKGNLQHSIIGNIHVNIHGSLANHEHLWREGGLAKESTAVFATVVGGQAIFTGLGIDKAGIDYKLRFELRDEHNISLGEVLSETFDVIVGPAYQIGIVVNPETAYGGMPWSTQPVVAIQDRGSNIVPSINSGEVTVSLLETDDLATLRSNQSMTISWDNGEAHYDGLFINEVGDHNVLTFVTDLLLPGSSKCESLPFSVGIGPAAELVFLDETSVGQALGGKAFTNQPCIEVRDKGENRLVGENNMLIVAALYSNPSNGTLSPDNSRYAPVREGIAQFRNLSIDKTGIGYRLSFTLMKRDGEHLIEMKVAALGEG</sequence>
<organism evidence="2">
    <name type="scientific">Ditylum brightwellii</name>
    <dbReference type="NCBI Taxonomy" id="49249"/>
    <lineage>
        <taxon>Eukaryota</taxon>
        <taxon>Sar</taxon>
        <taxon>Stramenopiles</taxon>
        <taxon>Ochrophyta</taxon>
        <taxon>Bacillariophyta</taxon>
        <taxon>Mediophyceae</taxon>
        <taxon>Lithodesmiophycidae</taxon>
        <taxon>Lithodesmiales</taxon>
        <taxon>Lithodesmiaceae</taxon>
        <taxon>Ditylum</taxon>
    </lineage>
</organism>
<evidence type="ECO:0000256" key="1">
    <source>
        <dbReference type="SAM" id="SignalP"/>
    </source>
</evidence>
<feature type="signal peptide" evidence="1">
    <location>
        <begin position="1"/>
        <end position="29"/>
    </location>
</feature>
<evidence type="ECO:0000313" key="2">
    <source>
        <dbReference type="EMBL" id="CAE4586215.1"/>
    </source>
</evidence>